<evidence type="ECO:0000256" key="3">
    <source>
        <dbReference type="ARBA" id="ARBA00023125"/>
    </source>
</evidence>
<keyword evidence="7" id="KW-1185">Reference proteome</keyword>
<feature type="domain" description="HTH lysR-type" evidence="5">
    <location>
        <begin position="2"/>
        <end position="59"/>
    </location>
</feature>
<dbReference type="Pfam" id="PF00126">
    <property type="entry name" value="HTH_1"/>
    <property type="match status" value="1"/>
</dbReference>
<evidence type="ECO:0000256" key="2">
    <source>
        <dbReference type="ARBA" id="ARBA00023015"/>
    </source>
</evidence>
<dbReference type="SUPFAM" id="SSF53850">
    <property type="entry name" value="Periplasmic binding protein-like II"/>
    <property type="match status" value="1"/>
</dbReference>
<evidence type="ECO:0000256" key="4">
    <source>
        <dbReference type="ARBA" id="ARBA00023163"/>
    </source>
</evidence>
<keyword evidence="4" id="KW-0804">Transcription</keyword>
<dbReference type="AlphaFoldDB" id="A0A8J3NUI1"/>
<name>A0A8J3NUI1_9ACTN</name>
<dbReference type="Gene3D" id="3.40.190.10">
    <property type="entry name" value="Periplasmic binding protein-like II"/>
    <property type="match status" value="2"/>
</dbReference>
<keyword evidence="3" id="KW-0238">DNA-binding</keyword>
<dbReference type="Pfam" id="PF03466">
    <property type="entry name" value="LysR_substrate"/>
    <property type="match status" value="1"/>
</dbReference>
<organism evidence="6 7">
    <name type="scientific">Catellatospora chokoriensis</name>
    <dbReference type="NCBI Taxonomy" id="310353"/>
    <lineage>
        <taxon>Bacteria</taxon>
        <taxon>Bacillati</taxon>
        <taxon>Actinomycetota</taxon>
        <taxon>Actinomycetes</taxon>
        <taxon>Micromonosporales</taxon>
        <taxon>Micromonosporaceae</taxon>
        <taxon>Catellatospora</taxon>
    </lineage>
</organism>
<dbReference type="EMBL" id="BONG01000031">
    <property type="protein sequence ID" value="GIF91295.1"/>
    <property type="molecule type" value="Genomic_DNA"/>
</dbReference>
<sequence length="303" mass="31852">MIDVQRLRILREVAEHGSFSGAAAALLLTPSAVSQQIAALERSLGTPVVERTTRGTTLTDPGRVLVESADVVLAELVHAQERISRLAQGRAERLAVATFISGGQLLLPPALTGFAAAHPRAELTVLESETEESLALVREGRAELALVYHFDGPPPVRPGDRSGLAWTPLLDDPMRIVVPTAHPLAGRGEVDLAELSGQRWVQGCVSVGELLDGYAAIAGFEVNVSCRTTDYGFAVSLIAAGVGIGLIPSVALAGPPPGVSVLTLRAPAPTRYIGLVTRRGKQSPLVEELTRNLLTAPTALGLR</sequence>
<dbReference type="InterPro" id="IPR000847">
    <property type="entry name" value="LysR_HTH_N"/>
</dbReference>
<evidence type="ECO:0000259" key="5">
    <source>
        <dbReference type="PROSITE" id="PS50931"/>
    </source>
</evidence>
<evidence type="ECO:0000313" key="7">
    <source>
        <dbReference type="Proteomes" id="UP000619293"/>
    </source>
</evidence>
<reference evidence="6 7" key="1">
    <citation type="submission" date="2021-01" db="EMBL/GenBank/DDBJ databases">
        <title>Whole genome shotgun sequence of Catellatospora chokoriensis NBRC 107358.</title>
        <authorList>
            <person name="Komaki H."/>
            <person name="Tamura T."/>
        </authorList>
    </citation>
    <scope>NUCLEOTIDE SEQUENCE [LARGE SCALE GENOMIC DNA]</scope>
    <source>
        <strain evidence="6 7">NBRC 107358</strain>
    </source>
</reference>
<dbReference type="CDD" id="cd08423">
    <property type="entry name" value="PBP2_LTTR_like_6"/>
    <property type="match status" value="1"/>
</dbReference>
<dbReference type="InterPro" id="IPR036388">
    <property type="entry name" value="WH-like_DNA-bd_sf"/>
</dbReference>
<proteinExistence type="inferred from homology"/>
<comment type="caution">
    <text evidence="6">The sequence shown here is derived from an EMBL/GenBank/DDBJ whole genome shotgun (WGS) entry which is preliminary data.</text>
</comment>
<dbReference type="InterPro" id="IPR036390">
    <property type="entry name" value="WH_DNA-bd_sf"/>
</dbReference>
<dbReference type="PANTHER" id="PTHR30346:SF29">
    <property type="entry name" value="LYSR SUBSTRATE-BINDING"/>
    <property type="match status" value="1"/>
</dbReference>
<comment type="similarity">
    <text evidence="1">Belongs to the LysR transcriptional regulatory family.</text>
</comment>
<dbReference type="Proteomes" id="UP000619293">
    <property type="component" value="Unassembled WGS sequence"/>
</dbReference>
<dbReference type="PANTHER" id="PTHR30346">
    <property type="entry name" value="TRANSCRIPTIONAL DUAL REGULATOR HCAR-RELATED"/>
    <property type="match status" value="1"/>
</dbReference>
<accession>A0A8J3NUI1</accession>
<dbReference type="GO" id="GO:0032993">
    <property type="term" value="C:protein-DNA complex"/>
    <property type="evidence" value="ECO:0007669"/>
    <property type="project" value="TreeGrafter"/>
</dbReference>
<gene>
    <name evidence="6" type="ORF">Cch02nite_47390</name>
</gene>
<dbReference type="Gene3D" id="1.10.10.10">
    <property type="entry name" value="Winged helix-like DNA-binding domain superfamily/Winged helix DNA-binding domain"/>
    <property type="match status" value="1"/>
</dbReference>
<evidence type="ECO:0000313" key="6">
    <source>
        <dbReference type="EMBL" id="GIF91295.1"/>
    </source>
</evidence>
<dbReference type="InterPro" id="IPR005119">
    <property type="entry name" value="LysR_subst-bd"/>
</dbReference>
<dbReference type="SUPFAM" id="SSF46785">
    <property type="entry name" value="Winged helix' DNA-binding domain"/>
    <property type="match status" value="1"/>
</dbReference>
<dbReference type="FunFam" id="1.10.10.10:FF:000001">
    <property type="entry name" value="LysR family transcriptional regulator"/>
    <property type="match status" value="1"/>
</dbReference>
<dbReference type="PROSITE" id="PS50931">
    <property type="entry name" value="HTH_LYSR"/>
    <property type="match status" value="1"/>
</dbReference>
<evidence type="ECO:0000256" key="1">
    <source>
        <dbReference type="ARBA" id="ARBA00009437"/>
    </source>
</evidence>
<keyword evidence="2" id="KW-0805">Transcription regulation</keyword>
<dbReference type="GO" id="GO:0003700">
    <property type="term" value="F:DNA-binding transcription factor activity"/>
    <property type="evidence" value="ECO:0007669"/>
    <property type="project" value="InterPro"/>
</dbReference>
<dbReference type="GO" id="GO:0003677">
    <property type="term" value="F:DNA binding"/>
    <property type="evidence" value="ECO:0007669"/>
    <property type="project" value="UniProtKB-KW"/>
</dbReference>
<protein>
    <submittedName>
        <fullName evidence="6">LysR family transcriptional regulator</fullName>
    </submittedName>
</protein>
<dbReference type="RefSeq" id="WP_191837807.1">
    <property type="nucleotide sequence ID" value="NZ_BAAALB010000010.1"/>
</dbReference>